<dbReference type="OMA" id="GFDMWAR"/>
<dbReference type="EMBL" id="EQ962659">
    <property type="protein sequence ID" value="EED13061.1"/>
    <property type="molecule type" value="Genomic_DNA"/>
</dbReference>
<organism evidence="2 3">
    <name type="scientific">Talaromyces stipitatus (strain ATCC 10500 / CBS 375.48 / QM 6759 / NRRL 1006)</name>
    <name type="common">Penicillium stipitatum</name>
    <dbReference type="NCBI Taxonomy" id="441959"/>
    <lineage>
        <taxon>Eukaryota</taxon>
        <taxon>Fungi</taxon>
        <taxon>Dikarya</taxon>
        <taxon>Ascomycota</taxon>
        <taxon>Pezizomycotina</taxon>
        <taxon>Eurotiomycetes</taxon>
        <taxon>Eurotiomycetidae</taxon>
        <taxon>Eurotiales</taxon>
        <taxon>Trichocomaceae</taxon>
        <taxon>Talaromyces</taxon>
        <taxon>Talaromyces sect. Talaromyces</taxon>
    </lineage>
</organism>
<dbReference type="ESTHER" id="talsn-b8mq35">
    <property type="family name" value="HOD-cofactorfree-dioxygenase"/>
</dbReference>
<dbReference type="VEuPathDB" id="FungiDB:TSTA_055630"/>
<dbReference type="Gene3D" id="3.40.50.1820">
    <property type="entry name" value="alpha/beta hydrolase"/>
    <property type="match status" value="1"/>
</dbReference>
<dbReference type="PhylomeDB" id="B8MQ35"/>
<keyword evidence="3" id="KW-1185">Reference proteome</keyword>
<dbReference type="STRING" id="441959.B8MQ35"/>
<dbReference type="OrthoDB" id="408373at2759"/>
<sequence>MPNSVLLSVRGIMVDRLFATLTEYTEKNSGNVRKPKAGNEIAFTDYGFCHDGPAILTFSGWNSDHRGYSYVTSYLMQHYRVINMCFRSHGPNRDFKGDFSFEDHARDAISLLDSLGVTTFICLAASHGNWAAMSLAEMVGSKRMLALVILDHLSLEATPQFYGALKALQGKETWRKTTIAFFKSWLGGEVNDSIREQLLKTIGGFGYETWALSGKTVEAAYKTWGTPLKRLERLKDPPLVHHVYSQPKTEEYRNLHEEFRKTHSEWFTYVQARGQTHFPHIEDPEFVYKETLEVIDRAIKRQTA</sequence>
<gene>
    <name evidence="2" type="ORF">TSTA_055630</name>
</gene>
<dbReference type="Pfam" id="PF12697">
    <property type="entry name" value="Abhydrolase_6"/>
    <property type="match status" value="1"/>
</dbReference>
<proteinExistence type="predicted"/>
<dbReference type="eggNOG" id="ENOG502SKJC">
    <property type="taxonomic scope" value="Eukaryota"/>
</dbReference>
<protein>
    <recommendedName>
        <fullName evidence="1">AB hydrolase-1 domain-containing protein</fullName>
    </recommendedName>
</protein>
<dbReference type="HOGENOM" id="CLU_087588_0_0_1"/>
<dbReference type="SUPFAM" id="SSF53474">
    <property type="entry name" value="alpha/beta-Hydrolases"/>
    <property type="match status" value="1"/>
</dbReference>
<dbReference type="InterPro" id="IPR000073">
    <property type="entry name" value="AB_hydrolase_1"/>
</dbReference>
<reference evidence="3" key="1">
    <citation type="journal article" date="2015" name="Genome Announc.">
        <title>Genome sequence of the AIDS-associated pathogen Penicillium marneffei (ATCC18224) and its near taxonomic relative Talaromyces stipitatus (ATCC10500).</title>
        <authorList>
            <person name="Nierman W.C."/>
            <person name="Fedorova-Abrams N.D."/>
            <person name="Andrianopoulos A."/>
        </authorList>
    </citation>
    <scope>NUCLEOTIDE SEQUENCE [LARGE SCALE GENOMIC DNA]</scope>
    <source>
        <strain evidence="3">ATCC 10500 / CBS 375.48 / QM 6759 / NRRL 1006</strain>
    </source>
</reference>
<dbReference type="RefSeq" id="XP_002487172.1">
    <property type="nucleotide sequence ID" value="XM_002487127.1"/>
</dbReference>
<dbReference type="AlphaFoldDB" id="B8MQ35"/>
<evidence type="ECO:0000313" key="3">
    <source>
        <dbReference type="Proteomes" id="UP000001745"/>
    </source>
</evidence>
<dbReference type="InterPro" id="IPR029058">
    <property type="entry name" value="AB_hydrolase_fold"/>
</dbReference>
<evidence type="ECO:0000259" key="1">
    <source>
        <dbReference type="Pfam" id="PF12697"/>
    </source>
</evidence>
<dbReference type="GeneID" id="8102256"/>
<dbReference type="Gene3D" id="1.10.210.20">
    <property type="match status" value="1"/>
</dbReference>
<accession>B8MQ35</accession>
<evidence type="ECO:0000313" key="2">
    <source>
        <dbReference type="EMBL" id="EED13061.1"/>
    </source>
</evidence>
<dbReference type="InParanoid" id="B8MQ35"/>
<name>B8MQ35_TALSN</name>
<dbReference type="Proteomes" id="UP000001745">
    <property type="component" value="Unassembled WGS sequence"/>
</dbReference>
<feature type="domain" description="AB hydrolase-1" evidence="1">
    <location>
        <begin position="60"/>
        <end position="288"/>
    </location>
</feature>